<protein>
    <submittedName>
        <fullName evidence="2">Protein kinase domain-containing protein</fullName>
    </submittedName>
</protein>
<organism evidence="1 2">
    <name type="scientific">Panagrolaimus sp. PS1159</name>
    <dbReference type="NCBI Taxonomy" id="55785"/>
    <lineage>
        <taxon>Eukaryota</taxon>
        <taxon>Metazoa</taxon>
        <taxon>Ecdysozoa</taxon>
        <taxon>Nematoda</taxon>
        <taxon>Chromadorea</taxon>
        <taxon>Rhabditida</taxon>
        <taxon>Tylenchina</taxon>
        <taxon>Panagrolaimomorpha</taxon>
        <taxon>Panagrolaimoidea</taxon>
        <taxon>Panagrolaimidae</taxon>
        <taxon>Panagrolaimus</taxon>
    </lineage>
</organism>
<name>A0AC35G2E9_9BILA</name>
<evidence type="ECO:0000313" key="1">
    <source>
        <dbReference type="Proteomes" id="UP000887580"/>
    </source>
</evidence>
<accession>A0AC35G2E9</accession>
<sequence>MCFGLSEASKHRLVIVDFGLVRKYVDFGLVRKYVNADGRVRPSRYRAGFRGTLRYVSLRVHDRMEQGPADDLIALLYSLIEMVHGELGWRKTGDTAEIRAAKEELVKDDFRTISYKFGSSFREYARAVSKMTASEEPNYRVLQEMMRDFSGNKSISAEYDWENEYSEVIAEVEINRHLKIIP</sequence>
<dbReference type="WBParaSite" id="PS1159_v2.g23113.t2">
    <property type="protein sequence ID" value="PS1159_v2.g23113.t2"/>
    <property type="gene ID" value="PS1159_v2.g23113"/>
</dbReference>
<proteinExistence type="predicted"/>
<reference evidence="2" key="1">
    <citation type="submission" date="2022-11" db="UniProtKB">
        <authorList>
            <consortium name="WormBaseParasite"/>
        </authorList>
    </citation>
    <scope>IDENTIFICATION</scope>
</reference>
<dbReference type="Proteomes" id="UP000887580">
    <property type="component" value="Unplaced"/>
</dbReference>
<evidence type="ECO:0000313" key="2">
    <source>
        <dbReference type="WBParaSite" id="PS1159_v2.g23113.t2"/>
    </source>
</evidence>